<dbReference type="InterPro" id="IPR024370">
    <property type="entry name" value="PBP_domain"/>
</dbReference>
<evidence type="ECO:0000313" key="4">
    <source>
        <dbReference type="EMBL" id="GMA86701.1"/>
    </source>
</evidence>
<evidence type="ECO:0000256" key="2">
    <source>
        <dbReference type="SAM" id="MobiDB-lite"/>
    </source>
</evidence>
<proteinExistence type="inferred from homology"/>
<reference evidence="5" key="1">
    <citation type="journal article" date="2019" name="Int. J. Syst. Evol. Microbiol.">
        <title>The Global Catalogue of Microorganisms (GCM) 10K type strain sequencing project: providing services to taxonomists for standard genome sequencing and annotation.</title>
        <authorList>
            <consortium name="The Broad Institute Genomics Platform"/>
            <consortium name="The Broad Institute Genome Sequencing Center for Infectious Disease"/>
            <person name="Wu L."/>
            <person name="Ma J."/>
        </authorList>
    </citation>
    <scope>NUCLEOTIDE SEQUENCE [LARGE SCALE GENOMIC DNA]</scope>
    <source>
        <strain evidence="5">NBRC 108730</strain>
    </source>
</reference>
<evidence type="ECO:0000256" key="1">
    <source>
        <dbReference type="ARBA" id="ARBA00008725"/>
    </source>
</evidence>
<evidence type="ECO:0000259" key="3">
    <source>
        <dbReference type="Pfam" id="PF12849"/>
    </source>
</evidence>
<dbReference type="PANTHER" id="PTHR42996:SF1">
    <property type="entry name" value="PHOSPHATE-BINDING PROTEIN PSTS"/>
    <property type="match status" value="1"/>
</dbReference>
<feature type="compositionally biased region" description="Polar residues" evidence="2">
    <location>
        <begin position="108"/>
        <end position="117"/>
    </location>
</feature>
<accession>A0ABQ6JGN5</accession>
<dbReference type="SUPFAM" id="SSF53850">
    <property type="entry name" value="Periplasmic binding protein-like II"/>
    <property type="match status" value="2"/>
</dbReference>
<feature type="compositionally biased region" description="Basic residues" evidence="2">
    <location>
        <begin position="368"/>
        <end position="398"/>
    </location>
</feature>
<feature type="region of interest" description="Disordered" evidence="2">
    <location>
        <begin position="108"/>
        <end position="132"/>
    </location>
</feature>
<dbReference type="Proteomes" id="UP001157017">
    <property type="component" value="Unassembled WGS sequence"/>
</dbReference>
<organism evidence="4 5">
    <name type="scientific">Angustibacter aerolatus</name>
    <dbReference type="NCBI Taxonomy" id="1162965"/>
    <lineage>
        <taxon>Bacteria</taxon>
        <taxon>Bacillati</taxon>
        <taxon>Actinomycetota</taxon>
        <taxon>Actinomycetes</taxon>
        <taxon>Kineosporiales</taxon>
        <taxon>Kineosporiaceae</taxon>
    </lineage>
</organism>
<feature type="compositionally biased region" description="Basic residues" evidence="2">
    <location>
        <begin position="465"/>
        <end position="485"/>
    </location>
</feature>
<dbReference type="Pfam" id="PF12849">
    <property type="entry name" value="PBP_like_2"/>
    <property type="match status" value="1"/>
</dbReference>
<feature type="domain" description="PBP" evidence="3">
    <location>
        <begin position="7"/>
        <end position="114"/>
    </location>
</feature>
<dbReference type="PANTHER" id="PTHR42996">
    <property type="entry name" value="PHOSPHATE-BINDING PROTEIN PSTS"/>
    <property type="match status" value="1"/>
</dbReference>
<comment type="similarity">
    <text evidence="1">Belongs to the PstS family.</text>
</comment>
<evidence type="ECO:0000313" key="5">
    <source>
        <dbReference type="Proteomes" id="UP001157017"/>
    </source>
</evidence>
<comment type="caution">
    <text evidence="4">The sequence shown here is derived from an EMBL/GenBank/DDBJ whole genome shotgun (WGS) entry which is preliminary data.</text>
</comment>
<keyword evidence="5" id="KW-1185">Reference proteome</keyword>
<sequence>MNQWIADVTPSGLKVTFTANGSATGRKNFAFKTTDFALSDIGFQGSDSVTGEADTSNGRAFAYLPIVAGGTSFPYQIRVGTKKVRDLRLSSSTLAKIFTNQITNWNDPAVTKDNNGRQPAEPAHHPGRALGGLGVDRAVHPLPRHRRARHLAAVPRPLGPDGVLPAQGPGGGAERVRRRHQLHQLGRGERCHRIRRVLVRAGQEHAGGQARNAAGYFTLPTQYNVAVALTQAQINTDKSSPNYLLQNLDRVYTYRDVRTYALSSYSYMIIPTAANDQTMTTGKRQTLADYLKYSICEGQREMGPIGYSPLPINLVQAAFDQTAKAKQADPDVDVASSTVSSLPQPDVRAGAAQAQLPRGDRSQAAGLRRGRRRAVQRQHRRRHRQPGRRQGTHQRRVRARGRWWDDGWRCRRRRLGRLGRLRRLRSGWRRDGRRRRTRRHGRGWCRRGRRRCRRGDGRPRDGAGRGRRGGAGRRRRHRPRAVRRAGRGDQARRRCRRAPWGRWRC</sequence>
<feature type="compositionally biased region" description="Basic and acidic residues" evidence="2">
    <location>
        <begin position="454"/>
        <end position="464"/>
    </location>
</feature>
<feature type="region of interest" description="Disordered" evidence="2">
    <location>
        <begin position="449"/>
        <end position="493"/>
    </location>
</feature>
<protein>
    <recommendedName>
        <fullName evidence="3">PBP domain-containing protein</fullName>
    </recommendedName>
</protein>
<dbReference type="Gene3D" id="3.40.190.10">
    <property type="entry name" value="Periplasmic binding protein-like II"/>
    <property type="match status" value="4"/>
</dbReference>
<dbReference type="EMBL" id="BSUZ01000001">
    <property type="protein sequence ID" value="GMA86701.1"/>
    <property type="molecule type" value="Genomic_DNA"/>
</dbReference>
<gene>
    <name evidence="4" type="ORF">GCM10025868_19510</name>
</gene>
<name>A0ABQ6JGN5_9ACTN</name>
<dbReference type="InterPro" id="IPR050962">
    <property type="entry name" value="Phosphate-bind_PstS"/>
</dbReference>
<feature type="region of interest" description="Disordered" evidence="2">
    <location>
        <begin position="328"/>
        <end position="398"/>
    </location>
</feature>